<dbReference type="Gene3D" id="1.20.58.1610">
    <property type="entry name" value="NADH:ubiquinone/plastoquinone oxidoreductase, chain 3"/>
    <property type="match status" value="1"/>
</dbReference>
<keyword evidence="10 11" id="KW-0472">Membrane</keyword>
<keyword evidence="8 11" id="KW-1133">Transmembrane helix</keyword>
<comment type="subunit">
    <text evidence="11">NDH-1 is composed of 14 different subunits. Subunits NuoA, H, J, K, L, M, N constitute the membrane sector of the complex.</text>
</comment>
<evidence type="ECO:0000256" key="5">
    <source>
        <dbReference type="ARBA" id="ARBA00022692"/>
    </source>
</evidence>
<dbReference type="FunFam" id="1.20.58.1610:FF:000002">
    <property type="entry name" value="NADH-quinone oxidoreductase subunit A"/>
    <property type="match status" value="1"/>
</dbReference>
<dbReference type="GO" id="GO:0005886">
    <property type="term" value="C:plasma membrane"/>
    <property type="evidence" value="ECO:0007669"/>
    <property type="project" value="UniProtKB-SubCell"/>
</dbReference>
<evidence type="ECO:0000256" key="6">
    <source>
        <dbReference type="ARBA" id="ARBA00022719"/>
    </source>
</evidence>
<feature type="transmembrane region" description="Helical" evidence="11">
    <location>
        <begin position="6"/>
        <end position="29"/>
    </location>
</feature>
<comment type="function">
    <text evidence="11">NDH-1 shuttles electrons from NADH, via FMN and iron-sulfur (Fe-S) centers, to quinones in the respiratory chain. The immediate electron acceptor for the enzyme in this species is believed to be ubiquinone. Couples the redox reaction to proton translocation (for every two electrons transferred, four hydrogen ions are translocated across the cytoplasmic membrane), and thus conserves the redox energy in a proton gradient.</text>
</comment>
<feature type="transmembrane region" description="Helical" evidence="11">
    <location>
        <begin position="60"/>
        <end position="81"/>
    </location>
</feature>
<evidence type="ECO:0000256" key="1">
    <source>
        <dbReference type="ARBA" id="ARBA00004141"/>
    </source>
</evidence>
<dbReference type="STRING" id="37625.SAMN05660420_00136"/>
<accession>A0A1H3VMI2</accession>
<comment type="catalytic activity">
    <reaction evidence="11 12">
        <text>a quinone + NADH + 5 H(+)(in) = a quinol + NAD(+) + 4 H(+)(out)</text>
        <dbReference type="Rhea" id="RHEA:57888"/>
        <dbReference type="ChEBI" id="CHEBI:15378"/>
        <dbReference type="ChEBI" id="CHEBI:24646"/>
        <dbReference type="ChEBI" id="CHEBI:57540"/>
        <dbReference type="ChEBI" id="CHEBI:57945"/>
        <dbReference type="ChEBI" id="CHEBI:132124"/>
    </reaction>
</comment>
<dbReference type="EC" id="7.1.1.-" evidence="11"/>
<organism evidence="13 14">
    <name type="scientific">Desulfuromusa kysingii</name>
    <dbReference type="NCBI Taxonomy" id="37625"/>
    <lineage>
        <taxon>Bacteria</taxon>
        <taxon>Pseudomonadati</taxon>
        <taxon>Thermodesulfobacteriota</taxon>
        <taxon>Desulfuromonadia</taxon>
        <taxon>Desulfuromonadales</taxon>
        <taxon>Geopsychrobacteraceae</taxon>
        <taxon>Desulfuromusa</taxon>
    </lineage>
</organism>
<dbReference type="HAMAP" id="MF_01394">
    <property type="entry name" value="NDH1_NuoA"/>
    <property type="match status" value="1"/>
</dbReference>
<evidence type="ECO:0000256" key="4">
    <source>
        <dbReference type="ARBA" id="ARBA00022475"/>
    </source>
</evidence>
<name>A0A1H3VMI2_9BACT</name>
<evidence type="ECO:0000256" key="12">
    <source>
        <dbReference type="RuleBase" id="RU003639"/>
    </source>
</evidence>
<dbReference type="OrthoDB" id="9791970at2"/>
<dbReference type="InterPro" id="IPR038430">
    <property type="entry name" value="NDAH_ubi_oxred_su3_sf"/>
</dbReference>
<proteinExistence type="inferred from homology"/>
<keyword evidence="5 11" id="KW-0812">Transmembrane</keyword>
<evidence type="ECO:0000256" key="2">
    <source>
        <dbReference type="ARBA" id="ARBA00008472"/>
    </source>
</evidence>
<keyword evidence="9 11" id="KW-0520">NAD</keyword>
<gene>
    <name evidence="11" type="primary">nuoA</name>
    <name evidence="13" type="ORF">SAMN05660420_00136</name>
</gene>
<keyword evidence="14" id="KW-1185">Reference proteome</keyword>
<evidence type="ECO:0000313" key="14">
    <source>
        <dbReference type="Proteomes" id="UP000199409"/>
    </source>
</evidence>
<evidence type="ECO:0000256" key="10">
    <source>
        <dbReference type="ARBA" id="ARBA00023136"/>
    </source>
</evidence>
<evidence type="ECO:0000313" key="13">
    <source>
        <dbReference type="EMBL" id="SDZ75454.1"/>
    </source>
</evidence>
<evidence type="ECO:0000256" key="11">
    <source>
        <dbReference type="HAMAP-Rule" id="MF_01394"/>
    </source>
</evidence>
<evidence type="ECO:0000256" key="8">
    <source>
        <dbReference type="ARBA" id="ARBA00022989"/>
    </source>
</evidence>
<reference evidence="13 14" key="1">
    <citation type="submission" date="2016-10" db="EMBL/GenBank/DDBJ databases">
        <authorList>
            <person name="de Groot N.N."/>
        </authorList>
    </citation>
    <scope>NUCLEOTIDE SEQUENCE [LARGE SCALE GENOMIC DNA]</scope>
    <source>
        <strain evidence="13 14">DSM 7343</strain>
    </source>
</reference>
<keyword evidence="7 11" id="KW-1278">Translocase</keyword>
<sequence length="118" mass="13320">MLETYLPILVVIGIAFAFALGSVVLSRLIGVKKPSEVKLAPYECGMPIIGSAQERFSIKFYIVAMLFILFDIEAVFLYPWAVMFKRLGIFGFVEMGVFVVILLVGFVYVWKKGALEWE</sequence>
<comment type="similarity">
    <text evidence="2 11 12">Belongs to the complex I subunit 3 family.</text>
</comment>
<dbReference type="Proteomes" id="UP000199409">
    <property type="component" value="Unassembled WGS sequence"/>
</dbReference>
<dbReference type="GO" id="GO:0050136">
    <property type="term" value="F:NADH dehydrogenase (quinone) (non-electrogenic) activity"/>
    <property type="evidence" value="ECO:0007669"/>
    <property type="project" value="UniProtKB-UniRule"/>
</dbReference>
<evidence type="ECO:0000256" key="9">
    <source>
        <dbReference type="ARBA" id="ARBA00023027"/>
    </source>
</evidence>
<dbReference type="Pfam" id="PF00507">
    <property type="entry name" value="Oxidored_q4"/>
    <property type="match status" value="1"/>
</dbReference>
<dbReference type="GO" id="GO:0048038">
    <property type="term" value="F:quinone binding"/>
    <property type="evidence" value="ECO:0007669"/>
    <property type="project" value="UniProtKB-KW"/>
</dbReference>
<protein>
    <recommendedName>
        <fullName evidence="11">NADH-quinone oxidoreductase subunit A</fullName>
        <ecNumber evidence="11">7.1.1.-</ecNumber>
    </recommendedName>
    <alternativeName>
        <fullName evidence="11">NADH dehydrogenase I subunit A</fullName>
    </alternativeName>
    <alternativeName>
        <fullName evidence="11">NDH-1 subunit A</fullName>
    </alternativeName>
    <alternativeName>
        <fullName evidence="11">NUO1</fullName>
    </alternativeName>
</protein>
<dbReference type="GO" id="GO:0008137">
    <property type="term" value="F:NADH dehydrogenase (ubiquinone) activity"/>
    <property type="evidence" value="ECO:0007669"/>
    <property type="project" value="InterPro"/>
</dbReference>
<keyword evidence="4 11" id="KW-1003">Cell membrane</keyword>
<dbReference type="InterPro" id="IPR023043">
    <property type="entry name" value="NAD(P)H_OxRDtase_bac/plastid"/>
</dbReference>
<feature type="transmembrane region" description="Helical" evidence="11">
    <location>
        <begin position="87"/>
        <end position="110"/>
    </location>
</feature>
<evidence type="ECO:0000256" key="7">
    <source>
        <dbReference type="ARBA" id="ARBA00022967"/>
    </source>
</evidence>
<dbReference type="GO" id="GO:0030964">
    <property type="term" value="C:NADH dehydrogenase complex"/>
    <property type="evidence" value="ECO:0007669"/>
    <property type="project" value="TreeGrafter"/>
</dbReference>
<evidence type="ECO:0000256" key="3">
    <source>
        <dbReference type="ARBA" id="ARBA00022448"/>
    </source>
</evidence>
<dbReference type="InterPro" id="IPR000440">
    <property type="entry name" value="NADH_UbQ/plastoQ_OxRdtase_su3"/>
</dbReference>
<dbReference type="EMBL" id="FNQN01000001">
    <property type="protein sequence ID" value="SDZ75454.1"/>
    <property type="molecule type" value="Genomic_DNA"/>
</dbReference>
<dbReference type="AlphaFoldDB" id="A0A1H3VMI2"/>
<dbReference type="PANTHER" id="PTHR11058">
    <property type="entry name" value="NADH-UBIQUINONE OXIDOREDUCTASE CHAIN 3"/>
    <property type="match status" value="1"/>
</dbReference>
<dbReference type="RefSeq" id="WP_092344599.1">
    <property type="nucleotide sequence ID" value="NZ_FNQN01000001.1"/>
</dbReference>
<dbReference type="PANTHER" id="PTHR11058:SF22">
    <property type="entry name" value="NADH-QUINONE OXIDOREDUCTASE SUBUNIT A"/>
    <property type="match status" value="1"/>
</dbReference>
<keyword evidence="11" id="KW-0830">Ubiquinone</keyword>
<keyword evidence="3 11" id="KW-0813">Transport</keyword>
<keyword evidence="6 11" id="KW-0874">Quinone</keyword>
<comment type="subcellular location">
    <subcellularLocation>
        <location evidence="11 12">Cell membrane</location>
        <topology evidence="11 12">Multi-pass membrane protein</topology>
    </subcellularLocation>
    <subcellularLocation>
        <location evidence="1">Membrane</location>
        <topology evidence="1">Multi-pass membrane protein</topology>
    </subcellularLocation>
</comment>